<sequence>MSDDQDGRRTVIELVERADSAMLTTMTADGDHVSRPMAVQEAEFDGDLWFFTYDDSAKATQIAQHPKVNVAIANEKKSEWVSIAGSAEVVHDRAKAEELWAKPLEAWFPDGLDTDGLALIKVHADSAEYWDAATSKVRQLIGMARAIRNDDPDEFPAENRTVDL</sequence>
<protein>
    <submittedName>
        <fullName evidence="2">Pyridoxamine 5'-phosphate oxidase family protein</fullName>
    </submittedName>
</protein>
<dbReference type="SUPFAM" id="SSF50475">
    <property type="entry name" value="FMN-binding split barrel"/>
    <property type="match status" value="1"/>
</dbReference>
<dbReference type="EMBL" id="JAERSG010000007">
    <property type="protein sequence ID" value="MBL0749805.1"/>
    <property type="molecule type" value="Genomic_DNA"/>
</dbReference>
<dbReference type="Pfam" id="PF16242">
    <property type="entry name" value="Pyrid_ox_like"/>
    <property type="match status" value="1"/>
</dbReference>
<feature type="domain" description="General stress protein FMN-binding split barrel" evidence="1">
    <location>
        <begin position="8"/>
        <end position="147"/>
    </location>
</feature>
<evidence type="ECO:0000259" key="1">
    <source>
        <dbReference type="Pfam" id="PF16242"/>
    </source>
</evidence>
<dbReference type="InterPro" id="IPR052917">
    <property type="entry name" value="Stress-Dev_Protein"/>
</dbReference>
<dbReference type="InterPro" id="IPR038725">
    <property type="entry name" value="YdaG_split_barrel_FMN-bd"/>
</dbReference>
<name>A0ABS1LDP2_9ACTN</name>
<dbReference type="Proteomes" id="UP000636918">
    <property type="component" value="Unassembled WGS sequence"/>
</dbReference>
<gene>
    <name evidence="2" type="ORF">JI751_19455</name>
</gene>
<proteinExistence type="predicted"/>
<evidence type="ECO:0000313" key="3">
    <source>
        <dbReference type="Proteomes" id="UP000636918"/>
    </source>
</evidence>
<dbReference type="Gene3D" id="2.30.110.10">
    <property type="entry name" value="Electron Transport, Fmn-binding Protein, Chain A"/>
    <property type="match status" value="1"/>
</dbReference>
<dbReference type="PANTHER" id="PTHR34818">
    <property type="entry name" value="PROTEIN BLI-3"/>
    <property type="match status" value="1"/>
</dbReference>
<keyword evidence="3" id="KW-1185">Reference proteome</keyword>
<evidence type="ECO:0000313" key="2">
    <source>
        <dbReference type="EMBL" id="MBL0749805.1"/>
    </source>
</evidence>
<comment type="caution">
    <text evidence="2">The sequence shown here is derived from an EMBL/GenBank/DDBJ whole genome shotgun (WGS) entry which is preliminary data.</text>
</comment>
<accession>A0ABS1LDP2</accession>
<dbReference type="InterPro" id="IPR012349">
    <property type="entry name" value="Split_barrel_FMN-bd"/>
</dbReference>
<dbReference type="PANTHER" id="PTHR34818:SF1">
    <property type="entry name" value="PROTEIN BLI-3"/>
    <property type="match status" value="1"/>
</dbReference>
<reference evidence="2 3" key="1">
    <citation type="submission" date="2021-01" db="EMBL/GenBank/DDBJ databases">
        <title>Genome seq and assembly of Nocardiodes sp. G10.</title>
        <authorList>
            <person name="Chhetri G."/>
        </authorList>
    </citation>
    <scope>NUCLEOTIDE SEQUENCE [LARGE SCALE GENOMIC DNA]</scope>
    <source>
        <strain evidence="2 3">G10</strain>
    </source>
</reference>
<dbReference type="RefSeq" id="WP_201940344.1">
    <property type="nucleotide sequence ID" value="NZ_JAERSG010000007.1"/>
</dbReference>
<organism evidence="2 3">
    <name type="scientific">Nocardioides baculatus</name>
    <dbReference type="NCBI Taxonomy" id="2801337"/>
    <lineage>
        <taxon>Bacteria</taxon>
        <taxon>Bacillati</taxon>
        <taxon>Actinomycetota</taxon>
        <taxon>Actinomycetes</taxon>
        <taxon>Propionibacteriales</taxon>
        <taxon>Nocardioidaceae</taxon>
        <taxon>Nocardioides</taxon>
    </lineage>
</organism>